<dbReference type="Proteomes" id="UP000649289">
    <property type="component" value="Unassembled WGS sequence"/>
</dbReference>
<organism evidence="1 2">
    <name type="scientific">Nocardioides hwasunensis</name>
    <dbReference type="NCBI Taxonomy" id="397258"/>
    <lineage>
        <taxon>Bacteria</taxon>
        <taxon>Bacillati</taxon>
        <taxon>Actinomycetota</taxon>
        <taxon>Actinomycetes</taxon>
        <taxon>Propionibacteriales</taxon>
        <taxon>Nocardioidaceae</taxon>
        <taxon>Nocardioides</taxon>
    </lineage>
</organism>
<dbReference type="PANTHER" id="PTHR30292">
    <property type="entry name" value="UNCHARACTERIZED PROTEIN YBGL-RELATED"/>
    <property type="match status" value="1"/>
</dbReference>
<dbReference type="RefSeq" id="WP_191199238.1">
    <property type="nucleotide sequence ID" value="NZ_BAAAPA010000004.1"/>
</dbReference>
<evidence type="ECO:0000313" key="2">
    <source>
        <dbReference type="Proteomes" id="UP000649289"/>
    </source>
</evidence>
<comment type="caution">
    <text evidence="1">The sequence shown here is derived from an EMBL/GenBank/DDBJ whole genome shotgun (WGS) entry which is preliminary data.</text>
</comment>
<proteinExistence type="predicted"/>
<dbReference type="Pfam" id="PF03746">
    <property type="entry name" value="LamB_YcsF"/>
    <property type="match status" value="1"/>
</dbReference>
<dbReference type="CDD" id="cd10787">
    <property type="entry name" value="LamB_YcsF_like"/>
    <property type="match status" value="1"/>
</dbReference>
<dbReference type="PANTHER" id="PTHR30292:SF0">
    <property type="entry name" value="5-OXOPROLINASE SUBUNIT A"/>
    <property type="match status" value="1"/>
</dbReference>
<reference evidence="1 2" key="1">
    <citation type="submission" date="2020-09" db="EMBL/GenBank/DDBJ databases">
        <title>novel species in genus Nocardioides.</title>
        <authorList>
            <person name="Zhang G."/>
        </authorList>
    </citation>
    <scope>NUCLEOTIDE SEQUENCE [LARGE SCALE GENOMIC DNA]</scope>
    <source>
        <strain evidence="1 2">19197</strain>
    </source>
</reference>
<dbReference type="EMBL" id="JACXYY010000003">
    <property type="protein sequence ID" value="MBD3914594.1"/>
    <property type="molecule type" value="Genomic_DNA"/>
</dbReference>
<protein>
    <submittedName>
        <fullName evidence="1">LamB/YcsF family protein</fullName>
    </submittedName>
</protein>
<accession>A0ABR8MJC6</accession>
<sequence length="232" mass="24164">MSTVDLNADLGEEVTDDVGLLEVVTSANVACGFHAGNEDVMRTACAEAVRRGVSVGAQVSYDDRENFGRVARDVRPDVLRDQVAQQVGVLATIAASEGGAVAYLKPHGALYHRVASDGEQALAVLDGSGDLPVLGMPGSLLLRHARERGRGVRLEGFPDRGYSDDGGLLPRDRPGALVTDPEVIAARAVALAREVDSVCVHGDSPGAVDAARAVRRTLEAAGVGLTSCWTSP</sequence>
<evidence type="ECO:0000313" key="1">
    <source>
        <dbReference type="EMBL" id="MBD3914594.1"/>
    </source>
</evidence>
<keyword evidence="2" id="KW-1185">Reference proteome</keyword>
<name>A0ABR8MJC6_9ACTN</name>
<gene>
    <name evidence="1" type="ORF">IEZ25_08205</name>
</gene>
<dbReference type="InterPro" id="IPR005501">
    <property type="entry name" value="LamB/YcsF/PxpA-like"/>
</dbReference>
<dbReference type="SUPFAM" id="SSF88713">
    <property type="entry name" value="Glycoside hydrolase/deacetylase"/>
    <property type="match status" value="1"/>
</dbReference>
<dbReference type="Gene3D" id="3.20.20.370">
    <property type="entry name" value="Glycoside hydrolase/deacetylase"/>
    <property type="match status" value="1"/>
</dbReference>
<dbReference type="InterPro" id="IPR011330">
    <property type="entry name" value="Glyco_hydro/deAcase_b/a-brl"/>
</dbReference>